<feature type="coiled-coil region" evidence="1">
    <location>
        <begin position="186"/>
        <end position="250"/>
    </location>
</feature>
<keyword evidence="1" id="KW-0175">Coiled coil</keyword>
<feature type="region of interest" description="Disordered" evidence="2">
    <location>
        <begin position="165"/>
        <end position="184"/>
    </location>
</feature>
<feature type="compositionally biased region" description="Basic and acidic residues" evidence="2">
    <location>
        <begin position="20"/>
        <end position="41"/>
    </location>
</feature>
<dbReference type="KEGG" id="vg:18563899"/>
<protein>
    <submittedName>
        <fullName evidence="3">Gp691</fullName>
    </submittedName>
</protein>
<name>G3MB71_9CAUD</name>
<reference evidence="3 4" key="1">
    <citation type="submission" date="2011-09" db="EMBL/GenBank/DDBJ databases">
        <authorList>
            <person name="Pope W.H."/>
            <person name="Pedulla M.L."/>
            <person name="Ford M.E."/>
            <person name="Peebles C.L."/>
            <person name="Hatfull G.H."/>
            <person name="Hendrix R.W."/>
        </authorList>
    </citation>
    <scope>NUCLEOTIDE SEQUENCE [LARGE SCALE GENOMIC DNA]</scope>
    <source>
        <strain evidence="3">G</strain>
    </source>
</reference>
<gene>
    <name evidence="3" type="primary">691</name>
    <name evidence="3" type="ORF">G_691</name>
</gene>
<evidence type="ECO:0000313" key="3">
    <source>
        <dbReference type="EMBL" id="AEO93934.1"/>
    </source>
</evidence>
<evidence type="ECO:0000256" key="2">
    <source>
        <dbReference type="SAM" id="MobiDB-lite"/>
    </source>
</evidence>
<keyword evidence="4" id="KW-1185">Reference proteome</keyword>
<feature type="region of interest" description="Disordered" evidence="2">
    <location>
        <begin position="1"/>
        <end position="41"/>
    </location>
</feature>
<sequence>MSQRGRRNYKPRQQNNNQINKEEASEQKNTDDIVKEPTAKIIEPEIEKETVIEKLQVVDQKPISTEEWIDEVIKLEPPSSTPIIINREKQKENRDEWLEEVIKHKPVQEEIVVVEEQPEKQIVEKKHETKKTTKVKESKEKTSKKAHYVFDRDIETGKINRKTVSENKKEVQTMKRDSKKDTGRKIKHLNALYEHNEDTIAKLEIEIEVHQLQRDKELVPEKIASLEAKIKNYTNSLEDMITRKKVLEELISKYQ</sequence>
<accession>G3MB71</accession>
<evidence type="ECO:0000256" key="1">
    <source>
        <dbReference type="SAM" id="Coils"/>
    </source>
</evidence>
<dbReference type="Proteomes" id="UP000009273">
    <property type="component" value="Segment"/>
</dbReference>
<proteinExistence type="predicted"/>
<evidence type="ECO:0000313" key="4">
    <source>
        <dbReference type="Proteomes" id="UP000009273"/>
    </source>
</evidence>
<organism evidence="3 4">
    <name type="scientific">Bacillus phage G</name>
    <dbReference type="NCBI Taxonomy" id="2884420"/>
    <lineage>
        <taxon>Viruses</taxon>
        <taxon>Duplodnaviria</taxon>
        <taxon>Heunggongvirae</taxon>
        <taxon>Uroviricota</taxon>
        <taxon>Caudoviricetes</taxon>
        <taxon>Donellivirus</taxon>
        <taxon>Donellivirus gee</taxon>
    </lineage>
</organism>
<dbReference type="RefSeq" id="YP_009015983.1">
    <property type="nucleotide sequence ID" value="NC_023719.1"/>
</dbReference>
<feature type="compositionally biased region" description="Basic residues" evidence="2">
    <location>
        <begin position="1"/>
        <end position="10"/>
    </location>
</feature>
<dbReference type="GeneID" id="18563899"/>
<dbReference type="EMBL" id="JN638751">
    <property type="protein sequence ID" value="AEO93934.1"/>
    <property type="molecule type" value="Genomic_DNA"/>
</dbReference>